<keyword evidence="8" id="KW-0961">Cell wall biogenesis/degradation</keyword>
<evidence type="ECO:0000256" key="6">
    <source>
        <dbReference type="ARBA" id="ARBA00022997"/>
    </source>
</evidence>
<evidence type="ECO:0000256" key="3">
    <source>
        <dbReference type="ARBA" id="ARBA00022723"/>
    </source>
</evidence>
<dbReference type="GO" id="GO:0016747">
    <property type="term" value="F:acyltransferase activity, transferring groups other than amino-acyl groups"/>
    <property type="evidence" value="ECO:0007669"/>
    <property type="project" value="InterPro"/>
</dbReference>
<dbReference type="GO" id="GO:0071555">
    <property type="term" value="P:cell wall organization"/>
    <property type="evidence" value="ECO:0007669"/>
    <property type="project" value="UniProtKB-KW"/>
</dbReference>
<comment type="function">
    <text evidence="9">Catalyzes hydrolysis of the D-alanyl-D-alanine dipeptide.</text>
</comment>
<evidence type="ECO:0000313" key="12">
    <source>
        <dbReference type="Proteomes" id="UP000216857"/>
    </source>
</evidence>
<evidence type="ECO:0000256" key="8">
    <source>
        <dbReference type="ARBA" id="ARBA00023316"/>
    </source>
</evidence>
<dbReference type="PANTHER" id="PTHR43126:SF1">
    <property type="entry name" value="D-ALANYL-D-ALANINE DIPEPTIDASE"/>
    <property type="match status" value="1"/>
</dbReference>
<evidence type="ECO:0000259" key="10">
    <source>
        <dbReference type="PROSITE" id="PS51186"/>
    </source>
</evidence>
<feature type="site" description="Transition state stabilizer" evidence="9">
    <location>
        <position position="261"/>
    </location>
</feature>
<keyword evidence="4 9" id="KW-0378">Hydrolase</keyword>
<feature type="active site" description="Proton donor/acceptor" evidence="9">
    <location>
        <position position="373"/>
    </location>
</feature>
<evidence type="ECO:0000256" key="2">
    <source>
        <dbReference type="ARBA" id="ARBA00022670"/>
    </source>
</evidence>
<reference evidence="11" key="1">
    <citation type="submission" date="2017-05" db="EMBL/GenBank/DDBJ databases">
        <title>Complete and WGS of Bordetella genogroups.</title>
        <authorList>
            <person name="Spilker T."/>
            <person name="Lipuma J."/>
        </authorList>
    </citation>
    <scope>NUCLEOTIDE SEQUENCE</scope>
    <source>
        <strain evidence="11">AU21707</strain>
    </source>
</reference>
<dbReference type="PANTHER" id="PTHR43126">
    <property type="entry name" value="D-ALANYL-D-ALANINE DIPEPTIDASE"/>
    <property type="match status" value="1"/>
</dbReference>
<dbReference type="GO" id="GO:0006508">
    <property type="term" value="P:proteolysis"/>
    <property type="evidence" value="ECO:0007669"/>
    <property type="project" value="UniProtKB-KW"/>
</dbReference>
<dbReference type="Proteomes" id="UP000216857">
    <property type="component" value="Unassembled WGS sequence"/>
</dbReference>
<dbReference type="PROSITE" id="PS51186">
    <property type="entry name" value="GNAT"/>
    <property type="match status" value="1"/>
</dbReference>
<organism evidence="11 12">
    <name type="scientific">Bordetella genomosp. 9</name>
    <dbReference type="NCBI Taxonomy" id="1416803"/>
    <lineage>
        <taxon>Bacteria</taxon>
        <taxon>Pseudomonadati</taxon>
        <taxon>Pseudomonadota</taxon>
        <taxon>Betaproteobacteria</taxon>
        <taxon>Burkholderiales</taxon>
        <taxon>Alcaligenaceae</taxon>
        <taxon>Bordetella</taxon>
    </lineage>
</organism>
<keyword evidence="7 9" id="KW-0482">Metalloprotease</keyword>
<dbReference type="Pfam" id="PF01427">
    <property type="entry name" value="Peptidase_M15"/>
    <property type="match status" value="1"/>
</dbReference>
<accession>A0A261RDY6</accession>
<evidence type="ECO:0000256" key="9">
    <source>
        <dbReference type="HAMAP-Rule" id="MF_01924"/>
    </source>
</evidence>
<keyword evidence="5 9" id="KW-0862">Zinc</keyword>
<comment type="similarity">
    <text evidence="9">Belongs to the peptidase M15D family.</text>
</comment>
<dbReference type="Gene3D" id="3.40.630.30">
    <property type="match status" value="1"/>
</dbReference>
<comment type="cofactor">
    <cofactor evidence="9">
        <name>Zn(2+)</name>
        <dbReference type="ChEBI" id="CHEBI:29105"/>
    </cofactor>
    <text evidence="9">Binds 1 zinc ion per subunit.</text>
</comment>
<feature type="binding site" evidence="9">
    <location>
        <position position="306"/>
    </location>
    <ligand>
        <name>Zn(2+)</name>
        <dbReference type="ChEBI" id="CHEBI:29105"/>
        <note>catalytic</note>
    </ligand>
</feature>
<dbReference type="SUPFAM" id="SSF55166">
    <property type="entry name" value="Hedgehog/DD-peptidase"/>
    <property type="match status" value="1"/>
</dbReference>
<gene>
    <name evidence="9" type="primary">ddpX</name>
    <name evidence="11" type="ORF">CAL26_07135</name>
</gene>
<evidence type="ECO:0000256" key="1">
    <source>
        <dbReference type="ARBA" id="ARBA00001362"/>
    </source>
</evidence>
<dbReference type="InterPro" id="IPR016181">
    <property type="entry name" value="Acyl_CoA_acyltransferase"/>
</dbReference>
<dbReference type="AlphaFoldDB" id="A0A261RDY6"/>
<protein>
    <recommendedName>
        <fullName evidence="9">D-alanyl-D-alanine dipeptidase</fullName>
        <shortName evidence="9">D-Ala-D-Ala dipeptidase</shortName>
        <ecNumber evidence="9">3.4.13.22</ecNumber>
    </recommendedName>
</protein>
<comment type="caution">
    <text evidence="11">The sequence shown here is derived from an EMBL/GenBank/DDBJ whole genome shotgun (WGS) entry which is preliminary data.</text>
</comment>
<dbReference type="GO" id="GO:0008270">
    <property type="term" value="F:zinc ion binding"/>
    <property type="evidence" value="ECO:0007669"/>
    <property type="project" value="UniProtKB-UniRule"/>
</dbReference>
<dbReference type="EC" id="3.4.13.22" evidence="9"/>
<dbReference type="EMBL" id="NEVJ01000002">
    <property type="protein sequence ID" value="OZI23234.1"/>
    <property type="molecule type" value="Genomic_DNA"/>
</dbReference>
<dbReference type="InterPro" id="IPR000755">
    <property type="entry name" value="A_A_dipeptidase"/>
</dbReference>
<evidence type="ECO:0000256" key="7">
    <source>
        <dbReference type="ARBA" id="ARBA00023049"/>
    </source>
</evidence>
<feature type="binding site" evidence="9">
    <location>
        <position position="313"/>
    </location>
    <ligand>
        <name>Zn(2+)</name>
        <dbReference type="ChEBI" id="CHEBI:29105"/>
        <note>catalytic</note>
    </ligand>
</feature>
<dbReference type="SUPFAM" id="SSF55729">
    <property type="entry name" value="Acyl-CoA N-acyltransferases (Nat)"/>
    <property type="match status" value="1"/>
</dbReference>
<dbReference type="InterPro" id="IPR009045">
    <property type="entry name" value="Zn_M74/Hedgehog-like"/>
</dbReference>
<dbReference type="Pfam" id="PF00583">
    <property type="entry name" value="Acetyltransf_1"/>
    <property type="match status" value="1"/>
</dbReference>
<comment type="catalytic activity">
    <reaction evidence="1 9">
        <text>D-alanyl-D-alanine + H2O = 2 D-alanine</text>
        <dbReference type="Rhea" id="RHEA:20661"/>
        <dbReference type="ChEBI" id="CHEBI:15377"/>
        <dbReference type="ChEBI" id="CHEBI:57416"/>
        <dbReference type="ChEBI" id="CHEBI:57822"/>
        <dbReference type="EC" id="3.4.13.22"/>
    </reaction>
</comment>
<keyword evidence="6 9" id="KW-0224">Dipeptidase</keyword>
<feature type="domain" description="N-acetyltransferase" evidence="10">
    <location>
        <begin position="14"/>
        <end position="177"/>
    </location>
</feature>
<evidence type="ECO:0000256" key="4">
    <source>
        <dbReference type="ARBA" id="ARBA00022801"/>
    </source>
</evidence>
<sequence>MPDQHANRPLSDSIEFRLATPSDDITRLTALLHRAYAQLGDMGLRYMAVDQTDEVTLARMAQAECHVALLDGAYVGTVLFKPPERTSGSPWLERPDVAGVAQLAVDPVLQKHGLGTRLMALVEARASACGAREIALDTAEPATHLRRWYESLGYRFVEYVQWKHANYRSVVLSKTLDMTMLPTQQRPADFVDVAAYSQQDKPRRVQIDIRYAGGDNFIGRPVAGYGANKCLLTRAAASAAMRVVDALEPYGLTLRFLDAYRPQRAVDDFIAWAGTPGDEKMKPAYYPEVDKQNLFKEGYLAQRSSHSRGSAMDVAIAAIDGAPGEMLDFGTAYDYFGRESHPSYPALSPMQRANRLLLRTLMVQAGFKPIETEWWHFQLADEPYPRTYFDFPVE</sequence>
<dbReference type="CDD" id="cd14817">
    <property type="entry name" value="D-Ala-D-Ala_dipeptidase_VanX"/>
    <property type="match status" value="1"/>
</dbReference>
<dbReference type="GO" id="GO:0008237">
    <property type="term" value="F:metallopeptidase activity"/>
    <property type="evidence" value="ECO:0007669"/>
    <property type="project" value="UniProtKB-KW"/>
</dbReference>
<dbReference type="CDD" id="cd04301">
    <property type="entry name" value="NAT_SF"/>
    <property type="match status" value="1"/>
</dbReference>
<keyword evidence="12" id="KW-1185">Reference proteome</keyword>
<proteinExistence type="inferred from homology"/>
<keyword evidence="3 9" id="KW-0479">Metal-binding</keyword>
<dbReference type="Gene3D" id="3.30.1380.10">
    <property type="match status" value="1"/>
</dbReference>
<dbReference type="HAMAP" id="MF_01924">
    <property type="entry name" value="A_A_dipeptidase"/>
    <property type="match status" value="1"/>
</dbReference>
<name>A0A261RDY6_9BORD</name>
<dbReference type="GO" id="GO:0160237">
    <property type="term" value="F:D-Ala-D-Ala dipeptidase activity"/>
    <property type="evidence" value="ECO:0007669"/>
    <property type="project" value="UniProtKB-EC"/>
</dbReference>
<feature type="binding site" evidence="9">
    <location>
        <position position="376"/>
    </location>
    <ligand>
        <name>Zn(2+)</name>
        <dbReference type="ChEBI" id="CHEBI:29105"/>
        <note>catalytic</note>
    </ligand>
</feature>
<dbReference type="RefSeq" id="WP_218831517.1">
    <property type="nucleotide sequence ID" value="NZ_NEVJ01000002.1"/>
</dbReference>
<evidence type="ECO:0000256" key="5">
    <source>
        <dbReference type="ARBA" id="ARBA00022833"/>
    </source>
</evidence>
<evidence type="ECO:0000313" key="11">
    <source>
        <dbReference type="EMBL" id="OZI23234.1"/>
    </source>
</evidence>
<keyword evidence="2 9" id="KW-0645">Protease</keyword>
<dbReference type="InterPro" id="IPR000182">
    <property type="entry name" value="GNAT_dom"/>
</dbReference>